<reference evidence="3" key="1">
    <citation type="submission" date="2019-08" db="EMBL/GenBank/DDBJ databases">
        <title>Limnoglobus roseus gen. nov., sp. nov., a novel freshwater planctomycete with a giant genome from the family Gemmataceae.</title>
        <authorList>
            <person name="Kulichevskaya I.S."/>
            <person name="Naumoff D.G."/>
            <person name="Miroshnikov K."/>
            <person name="Ivanova A."/>
            <person name="Philippov D.A."/>
            <person name="Hakobyan A."/>
            <person name="Rijpstra I.C."/>
            <person name="Sinninghe Damste J.S."/>
            <person name="Liesack W."/>
            <person name="Dedysh S.N."/>
        </authorList>
    </citation>
    <scope>NUCLEOTIDE SEQUENCE [LARGE SCALE GENOMIC DNA]</scope>
    <source>
        <strain evidence="3">PX52</strain>
    </source>
</reference>
<feature type="domain" description="MEDS" evidence="1">
    <location>
        <begin position="19"/>
        <end position="173"/>
    </location>
</feature>
<keyword evidence="3" id="KW-1185">Reference proteome</keyword>
<protein>
    <recommendedName>
        <fullName evidence="1">MEDS domain-containing protein</fullName>
    </recommendedName>
</protein>
<evidence type="ECO:0000313" key="2">
    <source>
        <dbReference type="EMBL" id="QEL16667.1"/>
    </source>
</evidence>
<organism evidence="2 3">
    <name type="scientific">Limnoglobus roseus</name>
    <dbReference type="NCBI Taxonomy" id="2598579"/>
    <lineage>
        <taxon>Bacteria</taxon>
        <taxon>Pseudomonadati</taxon>
        <taxon>Planctomycetota</taxon>
        <taxon>Planctomycetia</taxon>
        <taxon>Gemmatales</taxon>
        <taxon>Gemmataceae</taxon>
        <taxon>Limnoglobus</taxon>
    </lineage>
</organism>
<dbReference type="RefSeq" id="WP_168219066.1">
    <property type="nucleotide sequence ID" value="NZ_CP042425.1"/>
</dbReference>
<dbReference type="InterPro" id="IPR025847">
    <property type="entry name" value="MEDS_domain"/>
</dbReference>
<accession>A0A5C1AEL2</accession>
<sequence>MTETKPPIQLAGSTLNRTRHACAFFNSREEEDGVLLPFMKEGFERGERQCHIVDPEHRPDRMRRLAEAGVCPDCAQVDVRPWEAAHLTGGRFDKEAMLALVQESMESHKGSGLTRWWGNMEWALTGAAGVEDLIEYESRLNYIIPKYDDVVVCTYDLNKFGARVVMDVMRTHPMVIIGGILQENPFYVPPDEFLRELKGRAA</sequence>
<gene>
    <name evidence="2" type="ORF">PX52LOC_03629</name>
</gene>
<name>A0A5C1AEL2_9BACT</name>
<dbReference type="KEGG" id="lrs:PX52LOC_03629"/>
<dbReference type="Proteomes" id="UP000324974">
    <property type="component" value="Chromosome"/>
</dbReference>
<proteinExistence type="predicted"/>
<dbReference type="EMBL" id="CP042425">
    <property type="protein sequence ID" value="QEL16667.1"/>
    <property type="molecule type" value="Genomic_DNA"/>
</dbReference>
<evidence type="ECO:0000313" key="3">
    <source>
        <dbReference type="Proteomes" id="UP000324974"/>
    </source>
</evidence>
<evidence type="ECO:0000259" key="1">
    <source>
        <dbReference type="Pfam" id="PF14417"/>
    </source>
</evidence>
<dbReference type="AlphaFoldDB" id="A0A5C1AEL2"/>
<dbReference type="Pfam" id="PF14417">
    <property type="entry name" value="MEDS"/>
    <property type="match status" value="1"/>
</dbReference>